<evidence type="ECO:0000256" key="9">
    <source>
        <dbReference type="ARBA" id="ARBA00023163"/>
    </source>
</evidence>
<dbReference type="Proteomes" id="UP000829999">
    <property type="component" value="Chromosome 6"/>
</dbReference>
<evidence type="ECO:0000259" key="18">
    <source>
        <dbReference type="PROSITE" id="PS50803"/>
    </source>
</evidence>
<dbReference type="AlphaFoldDB" id="A0A9R0D2I9"/>
<sequence length="410" mass="45476">MQAMSANASAPRAPQRSPFAIQELLGLSDSRESRERYFESRDGDRVLNLSESREPRAAYAPQFPLPASMASRVAYAAAFNAQAAVAAAFLPGPPLLHPPPGFPQIKSPYSPGSQPHLTAVRQFYSGVSSLEAAKDFTVDGLTGYNGKKKKKKRRHSRTIFTSYQLDELEKAFKDAHYPDVYAREMLSLKTDLPEDRIQVWFQNRRAKWRKTEKCWGRSTIMAEYGLYGAMVRHSLPLPETILNSAKENDAVAPWLLGEFGMHRKSIEAARHLKESGSEREGSEAEPERPTSASSHHHDNHDAQVRIEAQSSPASSTTASSSAKGRASPEPGREMYEDAEAFRNNSIACLRAKAQEHQARILNHNMLLQFMFSHQVRGVARAGSAEEEGPADIDVGTEAPPPAHHHLAHLY</sequence>
<feature type="compositionally biased region" description="Basic and acidic residues" evidence="16">
    <location>
        <begin position="295"/>
        <end position="304"/>
    </location>
</feature>
<feature type="domain" description="Homeobox" evidence="17">
    <location>
        <begin position="151"/>
        <end position="211"/>
    </location>
</feature>
<dbReference type="FunFam" id="1.10.10.60:FF:000383">
    <property type="entry name" value="box A-binding factor"/>
    <property type="match status" value="1"/>
</dbReference>
<feature type="region of interest" description="Disordered" evidence="16">
    <location>
        <begin position="270"/>
        <end position="332"/>
    </location>
</feature>
<name>A0A9R0D2I9_SPOFR</name>
<keyword evidence="11" id="KW-0844">Vision</keyword>
<keyword evidence="5" id="KW-0716">Sensory transduction</keyword>
<evidence type="ECO:0000256" key="16">
    <source>
        <dbReference type="SAM" id="MobiDB-lite"/>
    </source>
</evidence>
<dbReference type="CDD" id="cd00086">
    <property type="entry name" value="homeodomain"/>
    <property type="match status" value="1"/>
</dbReference>
<evidence type="ECO:0000256" key="11">
    <source>
        <dbReference type="ARBA" id="ARBA00023305"/>
    </source>
</evidence>
<dbReference type="InterPro" id="IPR052294">
    <property type="entry name" value="VSX_homeobox_regulators"/>
</dbReference>
<evidence type="ECO:0000256" key="13">
    <source>
        <dbReference type="ARBA" id="ARBA00031274"/>
    </source>
</evidence>
<keyword evidence="4" id="KW-0217">Developmental protein</keyword>
<feature type="compositionally biased region" description="Basic and acidic residues" evidence="16">
    <location>
        <begin position="270"/>
        <end position="288"/>
    </location>
</feature>
<keyword evidence="8 14" id="KW-0371">Homeobox</keyword>
<dbReference type="SUPFAM" id="SSF46689">
    <property type="entry name" value="Homeodomain-like"/>
    <property type="match status" value="1"/>
</dbReference>
<dbReference type="RefSeq" id="XP_035437836.1">
    <property type="nucleotide sequence ID" value="XM_035581943.2"/>
</dbReference>
<dbReference type="OrthoDB" id="6159439at2759"/>
<keyword evidence="7 14" id="KW-0238">DNA-binding</keyword>
<protein>
    <recommendedName>
        <fullName evidence="3">Visual system homeobox 2</fullName>
    </recommendedName>
    <alternativeName>
        <fullName evidence="12">Ceh-10 homeodomain-containing homolog</fullName>
    </alternativeName>
    <alternativeName>
        <fullName evidence="13">Homeobox protein CHX10</fullName>
    </alternativeName>
</protein>
<feature type="domain" description="OAR" evidence="18">
    <location>
        <begin position="344"/>
        <end position="357"/>
    </location>
</feature>
<evidence type="ECO:0000259" key="19">
    <source>
        <dbReference type="PROSITE" id="PS51496"/>
    </source>
</evidence>
<keyword evidence="20" id="KW-1185">Reference proteome</keyword>
<dbReference type="InterPro" id="IPR023339">
    <property type="entry name" value="CVC"/>
</dbReference>
<dbReference type="InterPro" id="IPR009057">
    <property type="entry name" value="Homeodomain-like_sf"/>
</dbReference>
<dbReference type="GO" id="GO:1990837">
    <property type="term" value="F:sequence-specific double-stranded DNA binding"/>
    <property type="evidence" value="ECO:0007669"/>
    <property type="project" value="TreeGrafter"/>
</dbReference>
<dbReference type="GO" id="GO:0000981">
    <property type="term" value="F:DNA-binding transcription factor activity, RNA polymerase II-specific"/>
    <property type="evidence" value="ECO:0007669"/>
    <property type="project" value="InterPro"/>
</dbReference>
<dbReference type="PANTHER" id="PTHR46892">
    <property type="entry name" value="VISUAL SYSTEM HOMEOBOX 2"/>
    <property type="match status" value="1"/>
</dbReference>
<dbReference type="GeneID" id="118267767"/>
<evidence type="ECO:0000313" key="21">
    <source>
        <dbReference type="RefSeq" id="XP_035437836.1"/>
    </source>
</evidence>
<dbReference type="PROSITE" id="PS00027">
    <property type="entry name" value="HOMEOBOX_1"/>
    <property type="match status" value="1"/>
</dbReference>
<comment type="subcellular location">
    <subcellularLocation>
        <location evidence="1 14 15">Nucleus</location>
    </subcellularLocation>
</comment>
<evidence type="ECO:0000256" key="15">
    <source>
        <dbReference type="RuleBase" id="RU000682"/>
    </source>
</evidence>
<dbReference type="Pfam" id="PF00046">
    <property type="entry name" value="Homeodomain"/>
    <property type="match status" value="1"/>
</dbReference>
<dbReference type="GO" id="GO:0007601">
    <property type="term" value="P:visual perception"/>
    <property type="evidence" value="ECO:0007669"/>
    <property type="project" value="UniProtKB-KW"/>
</dbReference>
<evidence type="ECO:0000313" key="20">
    <source>
        <dbReference type="Proteomes" id="UP000829999"/>
    </source>
</evidence>
<dbReference type="PROSITE" id="PS50803">
    <property type="entry name" value="OAR"/>
    <property type="match status" value="1"/>
</dbReference>
<evidence type="ECO:0000256" key="8">
    <source>
        <dbReference type="ARBA" id="ARBA00023155"/>
    </source>
</evidence>
<dbReference type="Pfam" id="PF03826">
    <property type="entry name" value="OAR"/>
    <property type="match status" value="1"/>
</dbReference>
<evidence type="ECO:0000256" key="7">
    <source>
        <dbReference type="ARBA" id="ARBA00023125"/>
    </source>
</evidence>
<comment type="similarity">
    <text evidence="2">Belongs to the paired homeobox family.</text>
</comment>
<dbReference type="Gene3D" id="1.10.10.60">
    <property type="entry name" value="Homeodomain-like"/>
    <property type="match status" value="1"/>
</dbReference>
<dbReference type="InterPro" id="IPR003654">
    <property type="entry name" value="OAR_dom"/>
</dbReference>
<evidence type="ECO:0000259" key="17">
    <source>
        <dbReference type="PROSITE" id="PS50071"/>
    </source>
</evidence>
<evidence type="ECO:0000256" key="12">
    <source>
        <dbReference type="ARBA" id="ARBA00030203"/>
    </source>
</evidence>
<feature type="compositionally biased region" description="Low complexity" evidence="16">
    <location>
        <begin position="308"/>
        <end position="327"/>
    </location>
</feature>
<keyword evidence="6" id="KW-0805">Transcription regulation</keyword>
<keyword evidence="10 14" id="KW-0539">Nucleus</keyword>
<evidence type="ECO:0000256" key="4">
    <source>
        <dbReference type="ARBA" id="ARBA00022473"/>
    </source>
</evidence>
<dbReference type="PROSITE" id="PS51496">
    <property type="entry name" value="CVC"/>
    <property type="match status" value="1"/>
</dbReference>
<dbReference type="SMART" id="SM00389">
    <property type="entry name" value="HOX"/>
    <property type="match status" value="1"/>
</dbReference>
<dbReference type="InterPro" id="IPR017970">
    <property type="entry name" value="Homeobox_CS"/>
</dbReference>
<evidence type="ECO:0000256" key="1">
    <source>
        <dbReference type="ARBA" id="ARBA00004123"/>
    </source>
</evidence>
<evidence type="ECO:0000256" key="6">
    <source>
        <dbReference type="ARBA" id="ARBA00023015"/>
    </source>
</evidence>
<reference evidence="21" key="1">
    <citation type="submission" date="2025-08" db="UniProtKB">
        <authorList>
            <consortium name="RefSeq"/>
        </authorList>
    </citation>
    <scope>IDENTIFICATION</scope>
    <source>
        <tissue evidence="21">Whole larval tissue</tissue>
    </source>
</reference>
<keyword evidence="9" id="KW-0804">Transcription</keyword>
<dbReference type="InterPro" id="IPR001356">
    <property type="entry name" value="HD"/>
</dbReference>
<evidence type="ECO:0000256" key="3">
    <source>
        <dbReference type="ARBA" id="ARBA00014891"/>
    </source>
</evidence>
<proteinExistence type="inferred from homology"/>
<dbReference type="GO" id="GO:0005634">
    <property type="term" value="C:nucleus"/>
    <property type="evidence" value="ECO:0007669"/>
    <property type="project" value="UniProtKB-SubCell"/>
</dbReference>
<evidence type="ECO:0000256" key="10">
    <source>
        <dbReference type="ARBA" id="ARBA00023242"/>
    </source>
</evidence>
<accession>A0A9R0D2I9</accession>
<feature type="DNA-binding region" description="Homeobox" evidence="14">
    <location>
        <begin position="153"/>
        <end position="212"/>
    </location>
</feature>
<evidence type="ECO:0000256" key="2">
    <source>
        <dbReference type="ARBA" id="ARBA00005733"/>
    </source>
</evidence>
<evidence type="ECO:0000256" key="14">
    <source>
        <dbReference type="PROSITE-ProRule" id="PRU00108"/>
    </source>
</evidence>
<gene>
    <name evidence="21" type="primary">LOC118267767</name>
</gene>
<dbReference type="PROSITE" id="PS50071">
    <property type="entry name" value="HOMEOBOX_2"/>
    <property type="match status" value="1"/>
</dbReference>
<dbReference type="PANTHER" id="PTHR46892:SF3">
    <property type="entry name" value="VISUAL SYSTEM HOMEOBOX 2"/>
    <property type="match status" value="1"/>
</dbReference>
<organism evidence="20 21">
    <name type="scientific">Spodoptera frugiperda</name>
    <name type="common">Fall armyworm</name>
    <dbReference type="NCBI Taxonomy" id="7108"/>
    <lineage>
        <taxon>Eukaryota</taxon>
        <taxon>Metazoa</taxon>
        <taxon>Ecdysozoa</taxon>
        <taxon>Arthropoda</taxon>
        <taxon>Hexapoda</taxon>
        <taxon>Insecta</taxon>
        <taxon>Pterygota</taxon>
        <taxon>Neoptera</taxon>
        <taxon>Endopterygota</taxon>
        <taxon>Lepidoptera</taxon>
        <taxon>Glossata</taxon>
        <taxon>Ditrysia</taxon>
        <taxon>Noctuoidea</taxon>
        <taxon>Noctuidae</taxon>
        <taxon>Amphipyrinae</taxon>
        <taxon>Spodoptera</taxon>
    </lineage>
</organism>
<feature type="domain" description="CVC" evidence="19">
    <location>
        <begin position="213"/>
        <end position="267"/>
    </location>
</feature>
<evidence type="ECO:0000256" key="5">
    <source>
        <dbReference type="ARBA" id="ARBA00022606"/>
    </source>
</evidence>